<evidence type="ECO:0000313" key="10">
    <source>
        <dbReference type="Proteomes" id="UP000298805"/>
    </source>
</evidence>
<evidence type="ECO:0000256" key="5">
    <source>
        <dbReference type="ARBA" id="ARBA00023136"/>
    </source>
</evidence>
<sequence>MINVLIGFFIAVLIASLFTNRLFRLYFWYGLNSLILGSIAIVIGKYLGSKELVIMGTLTIVIKFLIIPLVLKKITVRFKINRDITPIIKIQYLTIIVPIVLVFTYYLITPVLNSFTTHPNFVAISISSLFLSLLLIMEHKKMIAKIMGFLFIENSLFLLGIVATNGMPSLIELGVFFDLMMFILIINLLFKYQGE</sequence>
<keyword evidence="3 6" id="KW-0812">Transmembrane</keyword>
<evidence type="ECO:0000256" key="6">
    <source>
        <dbReference type="SAM" id="Phobius"/>
    </source>
</evidence>
<organism evidence="8 9">
    <name type="scientific">Caminibacter pacificus</name>
    <dbReference type="NCBI Taxonomy" id="1424653"/>
    <lineage>
        <taxon>Bacteria</taxon>
        <taxon>Pseudomonadati</taxon>
        <taxon>Campylobacterota</taxon>
        <taxon>Epsilonproteobacteria</taxon>
        <taxon>Nautiliales</taxon>
        <taxon>Nautiliaceae</taxon>
        <taxon>Caminibacter</taxon>
    </lineage>
</organism>
<gene>
    <name evidence="7" type="ORF">C6V80_02725</name>
    <name evidence="8" type="ORF">EDC58_0883</name>
</gene>
<dbReference type="Proteomes" id="UP000298805">
    <property type="component" value="Chromosome"/>
</dbReference>
<reference evidence="8 9" key="2">
    <citation type="submission" date="2018-11" db="EMBL/GenBank/DDBJ databases">
        <title>Genomic Encyclopedia of Type Strains, Phase IV (KMG-IV): sequencing the most valuable type-strain genomes for metagenomic binning, comparative biology and taxonomic classification.</title>
        <authorList>
            <person name="Goeker M."/>
        </authorList>
    </citation>
    <scope>NUCLEOTIDE SEQUENCE [LARGE SCALE GENOMIC DNA]</scope>
    <source>
        <strain evidence="8 9">DSM 27783</strain>
    </source>
</reference>
<feature type="transmembrane region" description="Helical" evidence="6">
    <location>
        <begin position="143"/>
        <end position="164"/>
    </location>
</feature>
<feature type="transmembrane region" description="Helical" evidence="6">
    <location>
        <begin position="170"/>
        <end position="190"/>
    </location>
</feature>
<keyword evidence="4 6" id="KW-1133">Transmembrane helix</keyword>
<dbReference type="InterPro" id="IPR038730">
    <property type="entry name" value="HyfE-like"/>
</dbReference>
<name>A0AAJ4UXS0_9BACT</name>
<reference evidence="7" key="3">
    <citation type="submission" date="2019-06" db="EMBL/GenBank/DDBJ databases">
        <title>A comparative analysis of the Nautiliaceae.</title>
        <authorList>
            <person name="Grosche A."/>
            <person name="Smedile F."/>
            <person name="Vetriani C."/>
        </authorList>
    </citation>
    <scope>NUCLEOTIDE SEQUENCE</scope>
    <source>
        <strain evidence="7">TB6</strain>
    </source>
</reference>
<evidence type="ECO:0000313" key="9">
    <source>
        <dbReference type="Proteomes" id="UP000272781"/>
    </source>
</evidence>
<evidence type="ECO:0000256" key="1">
    <source>
        <dbReference type="ARBA" id="ARBA00004651"/>
    </source>
</evidence>
<comment type="subcellular location">
    <subcellularLocation>
        <location evidence="1">Cell membrane</location>
        <topology evidence="1">Multi-pass membrane protein</topology>
    </subcellularLocation>
</comment>
<feature type="transmembrane region" description="Helical" evidence="6">
    <location>
        <begin position="92"/>
        <end position="112"/>
    </location>
</feature>
<proteinExistence type="predicted"/>
<feature type="transmembrane region" description="Helical" evidence="6">
    <location>
        <begin position="6"/>
        <end position="23"/>
    </location>
</feature>
<feature type="transmembrane region" description="Helical" evidence="6">
    <location>
        <begin position="28"/>
        <end position="47"/>
    </location>
</feature>
<accession>A0AAJ4UXS0</accession>
<evidence type="ECO:0000313" key="8">
    <source>
        <dbReference type="EMBL" id="ROR39904.1"/>
    </source>
</evidence>
<evidence type="ECO:0000256" key="4">
    <source>
        <dbReference type="ARBA" id="ARBA00022989"/>
    </source>
</evidence>
<dbReference type="PANTHER" id="PTHR38601:SF1">
    <property type="entry name" value="HYDROGENASE-4 COMPONENT E"/>
    <property type="match status" value="1"/>
</dbReference>
<keyword evidence="10" id="KW-1185">Reference proteome</keyword>
<evidence type="ECO:0000313" key="7">
    <source>
        <dbReference type="EMBL" id="QCI27918.1"/>
    </source>
</evidence>
<dbReference type="PANTHER" id="PTHR38601">
    <property type="entry name" value="HYDROGENASE-4 COMPONENT E"/>
    <property type="match status" value="1"/>
</dbReference>
<reference evidence="10" key="1">
    <citation type="submission" date="2018-03" db="EMBL/GenBank/DDBJ databases">
        <title>A comparative analysis of the Nautiliaceae.</title>
        <authorList>
            <person name="Grosche A."/>
            <person name="Smedile F."/>
            <person name="Vetriani C."/>
        </authorList>
    </citation>
    <scope>NUCLEOTIDE SEQUENCE [LARGE SCALE GENOMIC DNA]</scope>
    <source>
        <strain evidence="10">TB6</strain>
    </source>
</reference>
<evidence type="ECO:0000256" key="3">
    <source>
        <dbReference type="ARBA" id="ARBA00022692"/>
    </source>
</evidence>
<dbReference type="AlphaFoldDB" id="A0AAJ4UXS0"/>
<protein>
    <submittedName>
        <fullName evidence="7 8">Hydrogenase</fullName>
    </submittedName>
</protein>
<feature type="transmembrane region" description="Helical" evidence="6">
    <location>
        <begin position="53"/>
        <end position="71"/>
    </location>
</feature>
<dbReference type="GO" id="GO:0005886">
    <property type="term" value="C:plasma membrane"/>
    <property type="evidence" value="ECO:0007669"/>
    <property type="project" value="UniProtKB-SubCell"/>
</dbReference>
<dbReference type="RefSeq" id="WP_123352289.1">
    <property type="nucleotide sequence ID" value="NZ_CP027432.2"/>
</dbReference>
<dbReference type="EMBL" id="RJVK01000002">
    <property type="protein sequence ID" value="ROR39904.1"/>
    <property type="molecule type" value="Genomic_DNA"/>
</dbReference>
<feature type="transmembrane region" description="Helical" evidence="6">
    <location>
        <begin position="118"/>
        <end position="136"/>
    </location>
</feature>
<keyword evidence="2" id="KW-1003">Cell membrane</keyword>
<dbReference type="Proteomes" id="UP000272781">
    <property type="component" value="Unassembled WGS sequence"/>
</dbReference>
<keyword evidence="5 6" id="KW-0472">Membrane</keyword>
<dbReference type="EMBL" id="CP027432">
    <property type="protein sequence ID" value="QCI27918.1"/>
    <property type="molecule type" value="Genomic_DNA"/>
</dbReference>
<evidence type="ECO:0000256" key="2">
    <source>
        <dbReference type="ARBA" id="ARBA00022475"/>
    </source>
</evidence>